<dbReference type="EMBL" id="BAAALS010000041">
    <property type="protein sequence ID" value="GAA1774940.1"/>
    <property type="molecule type" value="Genomic_DNA"/>
</dbReference>
<dbReference type="RefSeq" id="WP_344087848.1">
    <property type="nucleotide sequence ID" value="NZ_BAAALS010000041.1"/>
</dbReference>
<keyword evidence="4 6" id="KW-1133">Transmembrane helix</keyword>
<evidence type="ECO:0000313" key="9">
    <source>
        <dbReference type="Proteomes" id="UP001500655"/>
    </source>
</evidence>
<dbReference type="Pfam" id="PF02683">
    <property type="entry name" value="DsbD_TM"/>
    <property type="match status" value="1"/>
</dbReference>
<gene>
    <name evidence="8" type="ORF">GCM10009681_53170</name>
</gene>
<organism evidence="8 9">
    <name type="scientific">Luedemannella helvata</name>
    <dbReference type="NCBI Taxonomy" id="349315"/>
    <lineage>
        <taxon>Bacteria</taxon>
        <taxon>Bacillati</taxon>
        <taxon>Actinomycetota</taxon>
        <taxon>Actinomycetes</taxon>
        <taxon>Micromonosporales</taxon>
        <taxon>Micromonosporaceae</taxon>
        <taxon>Luedemannella</taxon>
    </lineage>
</organism>
<evidence type="ECO:0000256" key="2">
    <source>
        <dbReference type="ARBA" id="ARBA00006143"/>
    </source>
</evidence>
<comment type="similarity">
    <text evidence="2">Belongs to the DsbD family.</text>
</comment>
<evidence type="ECO:0000256" key="4">
    <source>
        <dbReference type="ARBA" id="ARBA00022989"/>
    </source>
</evidence>
<evidence type="ECO:0000259" key="7">
    <source>
        <dbReference type="Pfam" id="PF02683"/>
    </source>
</evidence>
<reference evidence="9" key="1">
    <citation type="journal article" date="2019" name="Int. J. Syst. Evol. Microbiol.">
        <title>The Global Catalogue of Microorganisms (GCM) 10K type strain sequencing project: providing services to taxonomists for standard genome sequencing and annotation.</title>
        <authorList>
            <consortium name="The Broad Institute Genomics Platform"/>
            <consortium name="The Broad Institute Genome Sequencing Center for Infectious Disease"/>
            <person name="Wu L."/>
            <person name="Ma J."/>
        </authorList>
    </citation>
    <scope>NUCLEOTIDE SEQUENCE [LARGE SCALE GENOMIC DNA]</scope>
    <source>
        <strain evidence="9">JCM 13249</strain>
    </source>
</reference>
<feature type="transmembrane region" description="Helical" evidence="6">
    <location>
        <begin position="138"/>
        <end position="162"/>
    </location>
</feature>
<comment type="caution">
    <text evidence="8">The sequence shown here is derived from an EMBL/GenBank/DDBJ whole genome shotgun (WGS) entry which is preliminary data.</text>
</comment>
<evidence type="ECO:0000256" key="1">
    <source>
        <dbReference type="ARBA" id="ARBA00004141"/>
    </source>
</evidence>
<evidence type="ECO:0000256" key="3">
    <source>
        <dbReference type="ARBA" id="ARBA00022692"/>
    </source>
</evidence>
<dbReference type="Proteomes" id="UP001500655">
    <property type="component" value="Unassembled WGS sequence"/>
</dbReference>
<accession>A0ABP4XAF3</accession>
<sequence length="255" mass="26164">MGETFAELATGGPILVAVGVAALAGLVSFLSPCVLPLVPGYLSYMTGLAGADLRDRLDRPDAGVRGRVLLGTAGFIAGFTVIFTLTTVVVAGVGRTLLVHQRPVEIVVGALIIVLGAAFLGWVPGLQREWRVHKLPAAGLASAPLLGAVFALSWVPCIGPTLGAVLGLATVSGSTPRAVTLAVAYSLGLGLPFVIFGLGFRRLIGVHKAIRRHSQWVTRVGGALLIVVGLALVTGVWGGFLNWLRATIGPGSVGI</sequence>
<evidence type="ECO:0000313" key="8">
    <source>
        <dbReference type="EMBL" id="GAA1774940.1"/>
    </source>
</evidence>
<feature type="transmembrane region" description="Helical" evidence="6">
    <location>
        <begin position="106"/>
        <end position="126"/>
    </location>
</feature>
<feature type="domain" description="Cytochrome C biogenesis protein transmembrane" evidence="7">
    <location>
        <begin position="16"/>
        <end position="233"/>
    </location>
</feature>
<name>A0ABP4XAF3_9ACTN</name>
<comment type="subcellular location">
    <subcellularLocation>
        <location evidence="1">Membrane</location>
        <topology evidence="1">Multi-pass membrane protein</topology>
    </subcellularLocation>
</comment>
<dbReference type="InterPro" id="IPR003834">
    <property type="entry name" value="Cyt_c_assmbl_TM_dom"/>
</dbReference>
<proteinExistence type="inferred from homology"/>
<feature type="transmembrane region" description="Helical" evidence="6">
    <location>
        <begin position="216"/>
        <end position="240"/>
    </location>
</feature>
<dbReference type="InterPro" id="IPR051790">
    <property type="entry name" value="Cytochrome_c-biogenesis_DsbD"/>
</dbReference>
<dbReference type="PANTHER" id="PTHR31272:SF4">
    <property type="entry name" value="CYTOCHROME C-TYPE BIOGENESIS PROTEIN HI_1454-RELATED"/>
    <property type="match status" value="1"/>
</dbReference>
<keyword evidence="9" id="KW-1185">Reference proteome</keyword>
<keyword evidence="3 6" id="KW-0812">Transmembrane</keyword>
<protein>
    <submittedName>
        <fullName evidence="8">Cytochrome c biogenesis protein CcdA</fullName>
    </submittedName>
</protein>
<keyword evidence="5 6" id="KW-0472">Membrane</keyword>
<feature type="transmembrane region" description="Helical" evidence="6">
    <location>
        <begin position="182"/>
        <end position="204"/>
    </location>
</feature>
<evidence type="ECO:0000256" key="5">
    <source>
        <dbReference type="ARBA" id="ARBA00023136"/>
    </source>
</evidence>
<feature type="transmembrane region" description="Helical" evidence="6">
    <location>
        <begin position="14"/>
        <end position="38"/>
    </location>
</feature>
<evidence type="ECO:0000256" key="6">
    <source>
        <dbReference type="SAM" id="Phobius"/>
    </source>
</evidence>
<dbReference type="PANTHER" id="PTHR31272">
    <property type="entry name" value="CYTOCHROME C-TYPE BIOGENESIS PROTEIN HI_1454-RELATED"/>
    <property type="match status" value="1"/>
</dbReference>
<feature type="transmembrane region" description="Helical" evidence="6">
    <location>
        <begin position="68"/>
        <end position="94"/>
    </location>
</feature>